<dbReference type="EMBL" id="VFIY01000004">
    <property type="protein sequence ID" value="TPD62670.1"/>
    <property type="molecule type" value="Genomic_DNA"/>
</dbReference>
<dbReference type="AlphaFoldDB" id="A0A501PQ59"/>
<dbReference type="InterPro" id="IPR046867">
    <property type="entry name" value="AldOxase/xan_DH_MoCoBD2"/>
</dbReference>
<name>A0A501PQ59_9PROT</name>
<dbReference type="RefSeq" id="WP_139937920.1">
    <property type="nucleotide sequence ID" value="NZ_JBHSYP010000022.1"/>
</dbReference>
<dbReference type="PANTHER" id="PTHR47495:SF3">
    <property type="entry name" value="BLR6219 PROTEIN"/>
    <property type="match status" value="1"/>
</dbReference>
<dbReference type="SUPFAM" id="SSF56003">
    <property type="entry name" value="Molybdenum cofactor-binding domain"/>
    <property type="match status" value="2"/>
</dbReference>
<dbReference type="Pfam" id="PF20256">
    <property type="entry name" value="MoCoBD_2"/>
    <property type="match status" value="2"/>
</dbReference>
<keyword evidence="3" id="KW-1185">Reference proteome</keyword>
<dbReference type="Gene3D" id="3.90.1170.50">
    <property type="entry name" value="Aldehyde oxidase/xanthine dehydrogenase, a/b hammerhead"/>
    <property type="match status" value="1"/>
</dbReference>
<feature type="domain" description="Aldehyde oxidase/xanthine dehydrogenase a/b hammerhead" evidence="1">
    <location>
        <begin position="200"/>
        <end position="289"/>
    </location>
</feature>
<dbReference type="Proteomes" id="UP000319148">
    <property type="component" value="Unassembled WGS sequence"/>
</dbReference>
<dbReference type="PANTHER" id="PTHR47495">
    <property type="entry name" value="ALDEHYDE DEHYDROGENASE"/>
    <property type="match status" value="1"/>
</dbReference>
<reference evidence="3" key="1">
    <citation type="submission" date="2019-06" db="EMBL/GenBank/DDBJ databases">
        <title>The complete genome of Emcibacter congregatus ZYLT.</title>
        <authorList>
            <person name="Zhao Z."/>
        </authorList>
    </citation>
    <scope>NUCLEOTIDE SEQUENCE [LARGE SCALE GENOMIC DNA]</scope>
    <source>
        <strain evidence="3">MCCC 1A06723</strain>
    </source>
</reference>
<dbReference type="Pfam" id="PF02738">
    <property type="entry name" value="MoCoBD_1"/>
    <property type="match status" value="1"/>
</dbReference>
<evidence type="ECO:0000313" key="2">
    <source>
        <dbReference type="EMBL" id="TPD62670.1"/>
    </source>
</evidence>
<accession>A0A501PQ59</accession>
<dbReference type="InterPro" id="IPR008274">
    <property type="entry name" value="AldOxase/xan_DH_MoCoBD1"/>
</dbReference>
<dbReference type="GO" id="GO:0016491">
    <property type="term" value="F:oxidoreductase activity"/>
    <property type="evidence" value="ECO:0007669"/>
    <property type="project" value="InterPro"/>
</dbReference>
<gene>
    <name evidence="2" type="ORF">FIV46_00910</name>
</gene>
<dbReference type="InterPro" id="IPR006311">
    <property type="entry name" value="TAT_signal"/>
</dbReference>
<protein>
    <submittedName>
        <fullName evidence="2">Xanthine dehydrogenase family protein molybdopterin-binding subunit</fullName>
    </submittedName>
</protein>
<evidence type="ECO:0000259" key="1">
    <source>
        <dbReference type="SMART" id="SM01008"/>
    </source>
</evidence>
<sequence>MNQITRRSILKGAAAGSLVLTVQMGGFNMARAMSGREQPLAPNLFVVIEPDGTVLITAHRSEMGQGSKTGLPQIVADELGADWAKVKVIQADGDARLGDQNTDGSRSVRWFYVKMREMGAMARLMLQRAAAREWGVEASAVKVDMHKLTYGNKEMGFGEAAVLAAEDPVPAVEELTFKSPAEFTYIGKPVKIVDLGDMVTGRAMYGQDMKIDGMLYALVARPPVQGGKVKSFDASAARQVKGVIDVIEMPAVSVPTMFNPVGGVAVLANSTWAAMKGREALDIEWDAGADHPDSVDLHKQLLETAKMPGVYTGRAEGDVDKALGEADRVIEASYQMPYYAHVPMEPPAALASVTAEGAEIWACVQDPQSVQDVVAATLGYMTTNDKGQPMPDRSRVTAHVTLLGGAFGRKSKPDFCAEAAYLSQKTGKPVKVVWTREDDIRHDYFHAISAQHFKGGLDKDGKVTAWDHNTVFPSILSIFNPAADQPSPFEMGQGQVDLPYNFPNTRMTCGKARTNLRIGWLRSVINIPHGFGIGSFLDELAHAAGQDPKEFLLEYLSPDHLVPVDDFPAKFNYGESGKDYPFETARLKNVLNLAADGIGWGRKVPEGHGLGIACHYSFLTHVAVAMEVAVKDGGLSIPKVDIAVDCGRYVNPDRVKAQMEGAVIFGLSHALYSEVTTTGGAVDQSNFHDYLLTRMDMAPDVTVHLVDSDDKPRGVGEPGVPPVTAALCNAIFAATGKRIRKLPLGDQLES</sequence>
<dbReference type="InterPro" id="IPR052516">
    <property type="entry name" value="N-heterocyclic_Hydroxylase"/>
</dbReference>
<dbReference type="OrthoDB" id="9767994at2"/>
<organism evidence="2 3">
    <name type="scientific">Emcibacter nanhaiensis</name>
    <dbReference type="NCBI Taxonomy" id="1505037"/>
    <lineage>
        <taxon>Bacteria</taxon>
        <taxon>Pseudomonadati</taxon>
        <taxon>Pseudomonadota</taxon>
        <taxon>Alphaproteobacteria</taxon>
        <taxon>Emcibacterales</taxon>
        <taxon>Emcibacteraceae</taxon>
        <taxon>Emcibacter</taxon>
    </lineage>
</organism>
<dbReference type="SMART" id="SM01008">
    <property type="entry name" value="Ald_Xan_dh_C"/>
    <property type="match status" value="1"/>
</dbReference>
<dbReference type="InterPro" id="IPR000674">
    <property type="entry name" value="Ald_Oxase/Xan_DH_a/b"/>
</dbReference>
<comment type="caution">
    <text evidence="2">The sequence shown here is derived from an EMBL/GenBank/DDBJ whole genome shotgun (WGS) entry which is preliminary data.</text>
</comment>
<proteinExistence type="predicted"/>
<dbReference type="PROSITE" id="PS51318">
    <property type="entry name" value="TAT"/>
    <property type="match status" value="1"/>
</dbReference>
<dbReference type="Gene3D" id="3.30.365.10">
    <property type="entry name" value="Aldehyde oxidase/xanthine dehydrogenase, molybdopterin binding domain"/>
    <property type="match status" value="4"/>
</dbReference>
<evidence type="ECO:0000313" key="3">
    <source>
        <dbReference type="Proteomes" id="UP000319148"/>
    </source>
</evidence>
<dbReference type="PIRSF" id="PIRSF036389">
    <property type="entry name" value="IOR_B"/>
    <property type="match status" value="1"/>
</dbReference>
<dbReference type="InterPro" id="IPR037165">
    <property type="entry name" value="AldOxase/xan_DH_Mopterin-bd_sf"/>
</dbReference>
<dbReference type="InterPro" id="IPR012368">
    <property type="entry name" value="OxRdtase_Mopterin-bd_su_IorB"/>
</dbReference>